<dbReference type="Proteomes" id="UP001476282">
    <property type="component" value="Unassembled WGS sequence"/>
</dbReference>
<proteinExistence type="inferred from homology"/>
<keyword evidence="11" id="KW-1185">Reference proteome</keyword>
<comment type="similarity">
    <text evidence="2">Belongs to the disproportionating enzyme family.</text>
</comment>
<name>A0ABP9UR45_9BACT</name>
<dbReference type="InterPro" id="IPR017853">
    <property type="entry name" value="GH"/>
</dbReference>
<evidence type="ECO:0000313" key="11">
    <source>
        <dbReference type="Proteomes" id="UP001476282"/>
    </source>
</evidence>
<evidence type="ECO:0000256" key="8">
    <source>
        <dbReference type="ARBA" id="ARBA00031423"/>
    </source>
</evidence>
<dbReference type="SUPFAM" id="SSF51445">
    <property type="entry name" value="(Trans)glycosidases"/>
    <property type="match status" value="1"/>
</dbReference>
<keyword evidence="7" id="KW-0119">Carbohydrate metabolism</keyword>
<comment type="caution">
    <text evidence="10">The sequence shown here is derived from an EMBL/GenBank/DDBJ whole genome shotgun (WGS) entry which is preliminary data.</text>
</comment>
<evidence type="ECO:0000256" key="6">
    <source>
        <dbReference type="ARBA" id="ARBA00022679"/>
    </source>
</evidence>
<evidence type="ECO:0000256" key="2">
    <source>
        <dbReference type="ARBA" id="ARBA00005684"/>
    </source>
</evidence>
<organism evidence="10 11">
    <name type="scientific">Haloferula sargassicola</name>
    <dbReference type="NCBI Taxonomy" id="490096"/>
    <lineage>
        <taxon>Bacteria</taxon>
        <taxon>Pseudomonadati</taxon>
        <taxon>Verrucomicrobiota</taxon>
        <taxon>Verrucomicrobiia</taxon>
        <taxon>Verrucomicrobiales</taxon>
        <taxon>Verrucomicrobiaceae</taxon>
        <taxon>Haloferula</taxon>
    </lineage>
</organism>
<dbReference type="Pfam" id="PF02446">
    <property type="entry name" value="Glyco_hydro_77"/>
    <property type="match status" value="1"/>
</dbReference>
<keyword evidence="5" id="KW-0328">Glycosyltransferase</keyword>
<accession>A0ABP9UR45</accession>
<dbReference type="Gene3D" id="3.20.20.80">
    <property type="entry name" value="Glycosidases"/>
    <property type="match status" value="1"/>
</dbReference>
<dbReference type="InterPro" id="IPR003385">
    <property type="entry name" value="Glyco_hydro_77"/>
</dbReference>
<evidence type="ECO:0000256" key="3">
    <source>
        <dbReference type="ARBA" id="ARBA00012560"/>
    </source>
</evidence>
<dbReference type="EC" id="2.4.1.25" evidence="3"/>
<evidence type="ECO:0000313" key="10">
    <source>
        <dbReference type="EMBL" id="GAA5483819.1"/>
    </source>
</evidence>
<keyword evidence="6" id="KW-0808">Transferase</keyword>
<dbReference type="EMBL" id="BAABRI010000017">
    <property type="protein sequence ID" value="GAA5483819.1"/>
    <property type="molecule type" value="Genomic_DNA"/>
</dbReference>
<dbReference type="PANTHER" id="PTHR32438:SF5">
    <property type="entry name" value="4-ALPHA-GLUCANOTRANSFERASE DPE1, CHLOROPLASTIC_AMYLOPLASTIC"/>
    <property type="match status" value="1"/>
</dbReference>
<protein>
    <recommendedName>
        <fullName evidence="4">4-alpha-glucanotransferase</fullName>
        <ecNumber evidence="3">2.4.1.25</ecNumber>
    </recommendedName>
    <alternativeName>
        <fullName evidence="8">Amylomaltase</fullName>
    </alternativeName>
    <alternativeName>
        <fullName evidence="9">Disproportionating enzyme</fullName>
    </alternativeName>
</protein>
<dbReference type="PANTHER" id="PTHR32438">
    <property type="entry name" value="4-ALPHA-GLUCANOTRANSFERASE DPE1, CHLOROPLASTIC/AMYLOPLASTIC"/>
    <property type="match status" value="1"/>
</dbReference>
<reference evidence="10 11" key="1">
    <citation type="submission" date="2024-02" db="EMBL/GenBank/DDBJ databases">
        <title>Haloferula sargassicola NBRC 104335.</title>
        <authorList>
            <person name="Ichikawa N."/>
            <person name="Katano-Makiyama Y."/>
            <person name="Hidaka K."/>
        </authorList>
    </citation>
    <scope>NUCLEOTIDE SEQUENCE [LARGE SCALE GENOMIC DNA]</scope>
    <source>
        <strain evidence="10 11">NBRC 104335</strain>
    </source>
</reference>
<evidence type="ECO:0000256" key="9">
    <source>
        <dbReference type="ARBA" id="ARBA00031501"/>
    </source>
</evidence>
<gene>
    <name evidence="10" type="primary">malQ</name>
    <name evidence="10" type="ORF">Hsar01_03053</name>
</gene>
<evidence type="ECO:0000256" key="5">
    <source>
        <dbReference type="ARBA" id="ARBA00022676"/>
    </source>
</evidence>
<sequence length="532" mass="60518">MRRDGDLGIGDTRGLTEWIDLCADHEVGFVQLLPIHEMGLDDSPYNAISSVALEPLFLTMEEVPGIDLAELDRARQGVGAGEVDYATVRSAKGGLLESAWTRWPQQAGGLRPEFARFCREEEGWLADYTVFRVLMEECQTAAWEQWPEPLKEVHEARSAATARPERLDYFAWLQWLIFRQWRQVRAHADRRGVRLMGDIPIGVSRSSADVFFHRDDFDLGWCGGAPPERMFEHDEFIRKWGQNWGIPLYHWDRMRAGNFPWWRRRIGKLTDVFHLFRIDHVLGFYRIYAFPWTPDRNGEFLALNGAEAAEKTGGLLPRWVPRPDDYETNRQANLADGDRRLRMVQEAAGGAEVVAEDLGCVPGYVRPHLTTLGIPGFRIPHWDLDEEKNVIPGDQLPECSFATYATHDHDSIPAMWEGFRRRAAENPAGGCAGRVETAWQALADFAGIQPEGAFGDDVLWPLVEALMACRSRYAAIMITDLYRLSARINQPGTLGGRNWSFRVADTAARSAKRPQWAKWREAIQKSNRGLSK</sequence>
<evidence type="ECO:0000256" key="7">
    <source>
        <dbReference type="ARBA" id="ARBA00023277"/>
    </source>
</evidence>
<evidence type="ECO:0000256" key="1">
    <source>
        <dbReference type="ARBA" id="ARBA00000439"/>
    </source>
</evidence>
<comment type="catalytic activity">
    <reaction evidence="1">
        <text>Transfers a segment of a (1-&gt;4)-alpha-D-glucan to a new position in an acceptor, which may be glucose or a (1-&gt;4)-alpha-D-glucan.</text>
        <dbReference type="EC" id="2.4.1.25"/>
    </reaction>
</comment>
<evidence type="ECO:0000256" key="4">
    <source>
        <dbReference type="ARBA" id="ARBA00020295"/>
    </source>
</evidence>